<keyword evidence="1" id="KW-1133">Transmembrane helix</keyword>
<feature type="transmembrane region" description="Helical" evidence="1">
    <location>
        <begin position="287"/>
        <end position="307"/>
    </location>
</feature>
<feature type="transmembrane region" description="Helical" evidence="1">
    <location>
        <begin position="254"/>
        <end position="275"/>
    </location>
</feature>
<protein>
    <recommendedName>
        <fullName evidence="4">DUF2157 domain-containing protein</fullName>
    </recommendedName>
</protein>
<name>A0ABR6W867_9BACT</name>
<proteinExistence type="predicted"/>
<evidence type="ECO:0000313" key="3">
    <source>
        <dbReference type="Proteomes" id="UP000700732"/>
    </source>
</evidence>
<evidence type="ECO:0000256" key="1">
    <source>
        <dbReference type="SAM" id="Phobius"/>
    </source>
</evidence>
<sequence>MKAYNETWIRNRAVVQQSEQWNRQRLLTDAQTEAVRRAFPFDFRQTNGFLEVGLFLFTVVAILSCYLLPATAIDGLLDDRHLSSLFNMGFGVAIGLLGRFLIARRQLYRNGVDNAFALMQTGFLAFGFNQLLPSDMTIAMYCLCTLPLLLLVLWYYGDTLIAFITVATFYTFVFNGVLQFSAGKAILPFVMMVVSAVLFGLVRRIDRSPYYADPLNLIEWVALIVLIASGNYFMVRELNGLLLDVSIRQLAKGVAPEIGLSGLFWLLTFAIPAAYLQQGFARKNRMLIILGCLGLIAAVMTLQNYVVLLPLNVALTAGGMLLIGLAVAGIRFLRRSSGEGGHFRNGFTDDPDYESPNQFFVNVGTAVATQAAAGAQHQPKEGVRFGGGNFGGGGSEGTY</sequence>
<feature type="transmembrane region" description="Helical" evidence="1">
    <location>
        <begin position="217"/>
        <end position="234"/>
    </location>
</feature>
<keyword evidence="1" id="KW-0472">Membrane</keyword>
<gene>
    <name evidence="2" type="ORF">FH603_3280</name>
</gene>
<feature type="transmembrane region" description="Helical" evidence="1">
    <location>
        <begin position="313"/>
        <end position="333"/>
    </location>
</feature>
<feature type="transmembrane region" description="Helical" evidence="1">
    <location>
        <begin position="114"/>
        <end position="132"/>
    </location>
</feature>
<feature type="transmembrane region" description="Helical" evidence="1">
    <location>
        <begin position="85"/>
        <end position="102"/>
    </location>
</feature>
<reference evidence="2 3" key="1">
    <citation type="submission" date="2019-06" db="EMBL/GenBank/DDBJ databases">
        <title>Spirosoma utsteinense sp. nov. isolated from Antarctic ice-free soils.</title>
        <authorList>
            <person name="Tahon G."/>
        </authorList>
    </citation>
    <scope>NUCLEOTIDE SEQUENCE [LARGE SCALE GENOMIC DNA]</scope>
    <source>
        <strain evidence="2 3">LMG 31447</strain>
    </source>
</reference>
<comment type="caution">
    <text evidence="2">The sequence shown here is derived from an EMBL/GenBank/DDBJ whole genome shotgun (WGS) entry which is preliminary data.</text>
</comment>
<keyword evidence="3" id="KW-1185">Reference proteome</keyword>
<evidence type="ECO:0000313" key="2">
    <source>
        <dbReference type="EMBL" id="MBC3792766.1"/>
    </source>
</evidence>
<organism evidence="2 3">
    <name type="scientific">Spirosoma utsteinense</name>
    <dbReference type="NCBI Taxonomy" id="2585773"/>
    <lineage>
        <taxon>Bacteria</taxon>
        <taxon>Pseudomonadati</taxon>
        <taxon>Bacteroidota</taxon>
        <taxon>Cytophagia</taxon>
        <taxon>Cytophagales</taxon>
        <taxon>Cytophagaceae</taxon>
        <taxon>Spirosoma</taxon>
    </lineage>
</organism>
<dbReference type="RefSeq" id="WP_186738529.1">
    <property type="nucleotide sequence ID" value="NZ_VFIA01000019.1"/>
</dbReference>
<dbReference type="Proteomes" id="UP000700732">
    <property type="component" value="Unassembled WGS sequence"/>
</dbReference>
<accession>A0ABR6W867</accession>
<feature type="transmembrane region" description="Helical" evidence="1">
    <location>
        <begin position="161"/>
        <end position="180"/>
    </location>
</feature>
<keyword evidence="1" id="KW-0812">Transmembrane</keyword>
<feature type="transmembrane region" description="Helical" evidence="1">
    <location>
        <begin position="138"/>
        <end position="156"/>
    </location>
</feature>
<evidence type="ECO:0008006" key="4">
    <source>
        <dbReference type="Google" id="ProtNLM"/>
    </source>
</evidence>
<feature type="transmembrane region" description="Helical" evidence="1">
    <location>
        <begin position="186"/>
        <end position="205"/>
    </location>
</feature>
<feature type="transmembrane region" description="Helical" evidence="1">
    <location>
        <begin position="52"/>
        <end position="73"/>
    </location>
</feature>
<dbReference type="EMBL" id="VFIA01000019">
    <property type="protein sequence ID" value="MBC3792766.1"/>
    <property type="molecule type" value="Genomic_DNA"/>
</dbReference>